<sequence>MEIATRWVVARQIGQHGLRSGERRLGVDEPVLPPQRSQEGIERLRFGEMCAVAEELEMAGSMGLSELGQEEPAEQPTRMVGPKTARPERPFSLPYRRNSGCLAYRNPMKTI</sequence>
<evidence type="ECO:0000313" key="2">
    <source>
        <dbReference type="EMBL" id="CAH2409603.1"/>
    </source>
</evidence>
<gene>
    <name evidence="2" type="ORF">MES5069_900004</name>
</gene>
<dbReference type="Proteomes" id="UP001153050">
    <property type="component" value="Unassembled WGS sequence"/>
</dbReference>
<keyword evidence="3" id="KW-1185">Reference proteome</keyword>
<feature type="region of interest" description="Disordered" evidence="1">
    <location>
        <begin position="65"/>
        <end position="94"/>
    </location>
</feature>
<protein>
    <recommendedName>
        <fullName evidence="4">Transposase TnpC homeodomain domain-containing protein</fullName>
    </recommendedName>
</protein>
<comment type="caution">
    <text evidence="2">The sequence shown here is derived from an EMBL/GenBank/DDBJ whole genome shotgun (WGS) entry which is preliminary data.</text>
</comment>
<evidence type="ECO:0000313" key="3">
    <source>
        <dbReference type="Proteomes" id="UP001153050"/>
    </source>
</evidence>
<evidence type="ECO:0008006" key="4">
    <source>
        <dbReference type="Google" id="ProtNLM"/>
    </source>
</evidence>
<name>A0ABM9EJN1_9HYPH</name>
<organism evidence="2 3">
    <name type="scientific">Mesorhizobium escarrei</name>
    <dbReference type="NCBI Taxonomy" id="666018"/>
    <lineage>
        <taxon>Bacteria</taxon>
        <taxon>Pseudomonadati</taxon>
        <taxon>Pseudomonadota</taxon>
        <taxon>Alphaproteobacteria</taxon>
        <taxon>Hyphomicrobiales</taxon>
        <taxon>Phyllobacteriaceae</taxon>
        <taxon>Mesorhizobium</taxon>
    </lineage>
</organism>
<dbReference type="EMBL" id="CAKXZT010000191">
    <property type="protein sequence ID" value="CAH2409603.1"/>
    <property type="molecule type" value="Genomic_DNA"/>
</dbReference>
<evidence type="ECO:0000256" key="1">
    <source>
        <dbReference type="SAM" id="MobiDB-lite"/>
    </source>
</evidence>
<accession>A0ABM9EJN1</accession>
<proteinExistence type="predicted"/>
<reference evidence="2 3" key="1">
    <citation type="submission" date="2022-03" db="EMBL/GenBank/DDBJ databases">
        <authorList>
            <person name="Brunel B."/>
        </authorList>
    </citation>
    <scope>NUCLEOTIDE SEQUENCE [LARGE SCALE GENOMIC DNA]</scope>
    <source>
        <strain evidence="2">STM5069sample</strain>
    </source>
</reference>